<dbReference type="RefSeq" id="WP_198828123.1">
    <property type="nucleotide sequence ID" value="NZ_CP066308.1"/>
</dbReference>
<evidence type="ECO:0000313" key="1">
    <source>
        <dbReference type="EMBL" id="QQE74546.1"/>
    </source>
</evidence>
<organism evidence="1 3">
    <name type="scientific">Brevibacillus composti</name>
    <dbReference type="NCBI Taxonomy" id="2796470"/>
    <lineage>
        <taxon>Bacteria</taxon>
        <taxon>Bacillati</taxon>
        <taxon>Bacillota</taxon>
        <taxon>Bacilli</taxon>
        <taxon>Bacillales</taxon>
        <taxon>Paenibacillaceae</taxon>
        <taxon>Brevibacillus</taxon>
    </lineage>
</organism>
<gene>
    <name evidence="1" type="ORF">JD108_00605</name>
    <name evidence="2" type="ORF">KDJ56_00605</name>
</gene>
<dbReference type="EMBL" id="CP073708">
    <property type="protein sequence ID" value="QUO41628.1"/>
    <property type="molecule type" value="Genomic_DNA"/>
</dbReference>
<dbReference type="KEGG" id="bcop:JD108_00605"/>
<evidence type="ECO:0000313" key="2">
    <source>
        <dbReference type="EMBL" id="QUO41628.1"/>
    </source>
</evidence>
<dbReference type="Proteomes" id="UP000677234">
    <property type="component" value="Chromosome"/>
</dbReference>
<sequence length="221" mass="24669">MKIKTAMTIVLVAIAVAFLAFYGATSNHDDLYASESEYPTVSTRALMDSMYSSIEEMYADADVVAEIKIIDQSVEMVRETAAQTVSKAAITELYKGDRALQEMVIAEVGGPVDYGKVAINKPSTGQHQAKIVEQTVVDSPVMKKGNAYLVFLRKNQKSDTYSPLGGVQGKVRIRDDRVVYTIKKEVLEENEDVFFLQKEYGGKIKKELIRKIISLQQKEKE</sequence>
<keyword evidence="4" id="KW-1185">Reference proteome</keyword>
<dbReference type="AlphaFoldDB" id="A0A7T5EL05"/>
<name>A0A7T5EL05_9BACL</name>
<dbReference type="EMBL" id="CP066308">
    <property type="protein sequence ID" value="QQE74546.1"/>
    <property type="molecule type" value="Genomic_DNA"/>
</dbReference>
<dbReference type="Proteomes" id="UP000595847">
    <property type="component" value="Chromosome"/>
</dbReference>
<reference evidence="1 3" key="1">
    <citation type="submission" date="2020-12" db="EMBL/GenBank/DDBJ databases">
        <title>strain FJAT-54423T represents a novel species of the genus Brevibacillus.</title>
        <authorList>
            <person name="Tang R."/>
        </authorList>
    </citation>
    <scope>NUCLEOTIDE SEQUENCE [LARGE SCALE GENOMIC DNA]</scope>
    <source>
        <strain evidence="1 3">FJAT-54423</strain>
    </source>
</reference>
<evidence type="ECO:0000313" key="3">
    <source>
        <dbReference type="Proteomes" id="UP000595847"/>
    </source>
</evidence>
<reference evidence="2" key="2">
    <citation type="submission" date="2021-04" db="EMBL/GenBank/DDBJ databases">
        <title>Brevibacillus composti FJAT-54423, complete genome.</title>
        <authorList>
            <person name="Tang R."/>
        </authorList>
    </citation>
    <scope>NUCLEOTIDE SEQUENCE</scope>
    <source>
        <strain evidence="2">FJAT-54424</strain>
    </source>
</reference>
<evidence type="ECO:0000313" key="4">
    <source>
        <dbReference type="Proteomes" id="UP000677234"/>
    </source>
</evidence>
<accession>A0A7T5EL05</accession>
<proteinExistence type="predicted"/>
<protein>
    <submittedName>
        <fullName evidence="1">Uncharacterized protein</fullName>
    </submittedName>
</protein>